<dbReference type="Gene3D" id="1.10.10.10">
    <property type="entry name" value="Winged helix-like DNA-binding domain superfamily/Winged helix DNA-binding domain"/>
    <property type="match status" value="1"/>
</dbReference>
<keyword evidence="3" id="KW-1185">Reference proteome</keyword>
<dbReference type="InterPro" id="IPR036390">
    <property type="entry name" value="WH_DNA-bd_sf"/>
</dbReference>
<evidence type="ECO:0000313" key="3">
    <source>
        <dbReference type="Proteomes" id="UP000315385"/>
    </source>
</evidence>
<sequence>MAIPKDEFDRLKNRDDDIVVYEQGTNAHTILQFLATHSEQAFPPKEIADETGIPSGSVRGTLSRLAETGLVEHADKYWSINEAELATHRAALVSQQAIDTDQYGGYDREAEADNAAYPISNDELHDRLETIQQHVDDDAVAETVETIREEIADRIAGQCEASVNHEQKQE</sequence>
<organism evidence="2 3">
    <name type="scientific">Halonotius roseus</name>
    <dbReference type="NCBI Taxonomy" id="2511997"/>
    <lineage>
        <taxon>Archaea</taxon>
        <taxon>Methanobacteriati</taxon>
        <taxon>Methanobacteriota</taxon>
        <taxon>Stenosarchaea group</taxon>
        <taxon>Halobacteria</taxon>
        <taxon>Halobacteriales</taxon>
        <taxon>Haloferacaceae</taxon>
        <taxon>Halonotius</taxon>
    </lineage>
</organism>
<dbReference type="RefSeq" id="WP_142442796.1">
    <property type="nucleotide sequence ID" value="NZ_SESI01000001.1"/>
</dbReference>
<gene>
    <name evidence="2" type="ORF">EWF95_04175</name>
</gene>
<evidence type="ECO:0000259" key="1">
    <source>
        <dbReference type="Pfam" id="PF09339"/>
    </source>
</evidence>
<reference evidence="2 3" key="1">
    <citation type="submission" date="2019-02" db="EMBL/GenBank/DDBJ databases">
        <title>Halonotius sp. a new haloqrchaeon isolated from saline water.</title>
        <authorList>
            <person name="Duran-Viseras A."/>
            <person name="Sanchez-Porro C."/>
            <person name="Ventosa A."/>
        </authorList>
    </citation>
    <scope>NUCLEOTIDE SEQUENCE [LARGE SCALE GENOMIC DNA]</scope>
    <source>
        <strain evidence="2 3">F9-27</strain>
    </source>
</reference>
<dbReference type="AlphaFoldDB" id="A0A544QRT5"/>
<dbReference type="GO" id="GO:0003677">
    <property type="term" value="F:DNA binding"/>
    <property type="evidence" value="ECO:0007669"/>
    <property type="project" value="InterPro"/>
</dbReference>
<dbReference type="Pfam" id="PF09339">
    <property type="entry name" value="HTH_IclR"/>
    <property type="match status" value="1"/>
</dbReference>
<dbReference type="OrthoDB" id="195563at2157"/>
<protein>
    <recommendedName>
        <fullName evidence="1">HTH iclR-type domain-containing protein</fullName>
    </recommendedName>
</protein>
<dbReference type="GO" id="GO:0006355">
    <property type="term" value="P:regulation of DNA-templated transcription"/>
    <property type="evidence" value="ECO:0007669"/>
    <property type="project" value="InterPro"/>
</dbReference>
<dbReference type="Proteomes" id="UP000315385">
    <property type="component" value="Unassembled WGS sequence"/>
</dbReference>
<name>A0A544QRT5_9EURY</name>
<feature type="domain" description="HTH iclR-type" evidence="1">
    <location>
        <begin position="27"/>
        <end position="73"/>
    </location>
</feature>
<evidence type="ECO:0000313" key="2">
    <source>
        <dbReference type="EMBL" id="TQQ82145.1"/>
    </source>
</evidence>
<dbReference type="InterPro" id="IPR036388">
    <property type="entry name" value="WH-like_DNA-bd_sf"/>
</dbReference>
<accession>A0A544QRT5</accession>
<proteinExistence type="predicted"/>
<dbReference type="SUPFAM" id="SSF46785">
    <property type="entry name" value="Winged helix' DNA-binding domain"/>
    <property type="match status" value="1"/>
</dbReference>
<dbReference type="InterPro" id="IPR005471">
    <property type="entry name" value="Tscrpt_reg_IclR_N"/>
</dbReference>
<comment type="caution">
    <text evidence="2">The sequence shown here is derived from an EMBL/GenBank/DDBJ whole genome shotgun (WGS) entry which is preliminary data.</text>
</comment>
<dbReference type="EMBL" id="SESI01000001">
    <property type="protein sequence ID" value="TQQ82145.1"/>
    <property type="molecule type" value="Genomic_DNA"/>
</dbReference>